<feature type="region of interest" description="Disordered" evidence="1">
    <location>
        <begin position="28"/>
        <end position="145"/>
    </location>
</feature>
<feature type="compositionally biased region" description="Basic and acidic residues" evidence="1">
    <location>
        <begin position="73"/>
        <end position="98"/>
    </location>
</feature>
<feature type="compositionally biased region" description="Basic and acidic residues" evidence="1">
    <location>
        <begin position="28"/>
        <end position="49"/>
    </location>
</feature>
<dbReference type="AlphaFoldDB" id="C9YYW5"/>
<evidence type="ECO:0000256" key="2">
    <source>
        <dbReference type="SAM" id="SignalP"/>
    </source>
</evidence>
<evidence type="ECO:0000313" key="4">
    <source>
        <dbReference type="Proteomes" id="UP000001444"/>
    </source>
</evidence>
<accession>C9YYW5</accession>
<feature type="compositionally biased region" description="Basic and acidic residues" evidence="1">
    <location>
        <begin position="106"/>
        <end position="131"/>
    </location>
</feature>
<dbReference type="HOGENOM" id="CLU_098304_0_0_11"/>
<dbReference type="EMBL" id="FN554889">
    <property type="protein sequence ID" value="CBG69420.1"/>
    <property type="molecule type" value="Genomic_DNA"/>
</dbReference>
<proteinExistence type="predicted"/>
<reference evidence="3 4" key="1">
    <citation type="journal article" date="2010" name="Mol. Plant Microbe Interact.">
        <title>Streptomyces scabies 87-22 contains a coronafacic acid-like biosynthetic cluster that contributes to plant-microbe interactions.</title>
        <authorList>
            <person name="Bignell D.R."/>
            <person name="Seipke R.F."/>
            <person name="Huguet-Tapia J.C."/>
            <person name="Chambers A.H."/>
            <person name="Parry R.J."/>
            <person name="Loria R."/>
        </authorList>
    </citation>
    <scope>NUCLEOTIDE SEQUENCE [LARGE SCALE GENOMIC DNA]</scope>
    <source>
        <strain evidence="3 4">87.22</strain>
    </source>
</reference>
<feature type="chain" id="PRO_5003004185" evidence="2">
    <location>
        <begin position="27"/>
        <end position="174"/>
    </location>
</feature>
<protein>
    <submittedName>
        <fullName evidence="3">Putative integral membrane protein</fullName>
    </submittedName>
</protein>
<keyword evidence="4" id="KW-1185">Reference proteome</keyword>
<dbReference type="STRING" id="680198.SCAB_23071"/>
<dbReference type="Proteomes" id="UP000001444">
    <property type="component" value="Chromosome"/>
</dbReference>
<evidence type="ECO:0000256" key="1">
    <source>
        <dbReference type="SAM" id="MobiDB-lite"/>
    </source>
</evidence>
<keyword evidence="2" id="KW-0732">Signal</keyword>
<name>C9YYW5_STRSW</name>
<gene>
    <name evidence="3" type="ordered locus">SCAB_23071</name>
</gene>
<feature type="signal peptide" evidence="2">
    <location>
        <begin position="1"/>
        <end position="26"/>
    </location>
</feature>
<dbReference type="GeneID" id="24313068"/>
<feature type="compositionally biased region" description="Gly residues" evidence="1">
    <location>
        <begin position="50"/>
        <end position="59"/>
    </location>
</feature>
<dbReference type="KEGG" id="scb:SCAB_23071"/>
<sequence length="174" mass="18146">MRSARTLLATAAAGAVLALAAPGAYADTWDHEDHGYSKEHDKDSSHDGPRGGIHTGGGALTSLNTEEGWGSERGAKPDAGGWDKEEATKEGQDKESWKGDNGNESWKGEQDKGSWKDEEQGSWKDDHDKPRGGMHTGGGALASPTMTAGGMAVLAVAGTGLYALRRRKTAGSVA</sequence>
<dbReference type="InterPro" id="IPR006311">
    <property type="entry name" value="TAT_signal"/>
</dbReference>
<evidence type="ECO:0000313" key="3">
    <source>
        <dbReference type="EMBL" id="CBG69420.1"/>
    </source>
</evidence>
<dbReference type="PROSITE" id="PS51318">
    <property type="entry name" value="TAT"/>
    <property type="match status" value="1"/>
</dbReference>
<dbReference type="RefSeq" id="WP_013000119.1">
    <property type="nucleotide sequence ID" value="NC_013929.1"/>
</dbReference>
<dbReference type="eggNOG" id="ENOG5031HGU">
    <property type="taxonomic scope" value="Bacteria"/>
</dbReference>
<organism evidence="3 4">
    <name type="scientific">Streptomyces scabiei (strain 87.22)</name>
    <dbReference type="NCBI Taxonomy" id="680198"/>
    <lineage>
        <taxon>Bacteria</taxon>
        <taxon>Bacillati</taxon>
        <taxon>Actinomycetota</taxon>
        <taxon>Actinomycetes</taxon>
        <taxon>Kitasatosporales</taxon>
        <taxon>Streptomycetaceae</taxon>
        <taxon>Streptomyces</taxon>
    </lineage>
</organism>